<dbReference type="Pfam" id="PF00630">
    <property type="entry name" value="Filamin"/>
    <property type="match status" value="1"/>
</dbReference>
<dbReference type="GO" id="GO:0030036">
    <property type="term" value="P:actin cytoskeleton organization"/>
    <property type="evidence" value="ECO:0007669"/>
    <property type="project" value="InterPro"/>
</dbReference>
<dbReference type="AlphaFoldDB" id="K1PT47"/>
<dbReference type="PANTHER" id="PTHR38537">
    <property type="entry name" value="JITTERBUG, ISOFORM N"/>
    <property type="match status" value="1"/>
</dbReference>
<comment type="similarity">
    <text evidence="1">Belongs to the filamin family.</text>
</comment>
<protein>
    <submittedName>
        <fullName evidence="3">Filamin-C</fullName>
    </submittedName>
</protein>
<dbReference type="PROSITE" id="PS50194">
    <property type="entry name" value="FILAMIN_REPEAT"/>
    <property type="match status" value="1"/>
</dbReference>
<dbReference type="InterPro" id="IPR014756">
    <property type="entry name" value="Ig_E-set"/>
</dbReference>
<dbReference type="InterPro" id="IPR044801">
    <property type="entry name" value="Filamin"/>
</dbReference>
<dbReference type="InParanoid" id="K1PT47"/>
<reference evidence="3" key="1">
    <citation type="journal article" date="2012" name="Nature">
        <title>The oyster genome reveals stress adaptation and complexity of shell formation.</title>
        <authorList>
            <person name="Zhang G."/>
            <person name="Fang X."/>
            <person name="Guo X."/>
            <person name="Li L."/>
            <person name="Luo R."/>
            <person name="Xu F."/>
            <person name="Yang P."/>
            <person name="Zhang L."/>
            <person name="Wang X."/>
            <person name="Qi H."/>
            <person name="Xiong Z."/>
            <person name="Que H."/>
            <person name="Xie Y."/>
            <person name="Holland P.W."/>
            <person name="Paps J."/>
            <person name="Zhu Y."/>
            <person name="Wu F."/>
            <person name="Chen Y."/>
            <person name="Wang J."/>
            <person name="Peng C."/>
            <person name="Meng J."/>
            <person name="Yang L."/>
            <person name="Liu J."/>
            <person name="Wen B."/>
            <person name="Zhang N."/>
            <person name="Huang Z."/>
            <person name="Zhu Q."/>
            <person name="Feng Y."/>
            <person name="Mount A."/>
            <person name="Hedgecock D."/>
            <person name="Xu Z."/>
            <person name="Liu Y."/>
            <person name="Domazet-Loso T."/>
            <person name="Du Y."/>
            <person name="Sun X."/>
            <person name="Zhang S."/>
            <person name="Liu B."/>
            <person name="Cheng P."/>
            <person name="Jiang X."/>
            <person name="Li J."/>
            <person name="Fan D."/>
            <person name="Wang W."/>
            <person name="Fu W."/>
            <person name="Wang T."/>
            <person name="Wang B."/>
            <person name="Zhang J."/>
            <person name="Peng Z."/>
            <person name="Li Y."/>
            <person name="Li N."/>
            <person name="Wang J."/>
            <person name="Chen M."/>
            <person name="He Y."/>
            <person name="Tan F."/>
            <person name="Song X."/>
            <person name="Zheng Q."/>
            <person name="Huang R."/>
            <person name="Yang H."/>
            <person name="Du X."/>
            <person name="Chen L."/>
            <person name="Yang M."/>
            <person name="Gaffney P.M."/>
            <person name="Wang S."/>
            <person name="Luo L."/>
            <person name="She Z."/>
            <person name="Ming Y."/>
            <person name="Huang W."/>
            <person name="Zhang S."/>
            <person name="Huang B."/>
            <person name="Zhang Y."/>
            <person name="Qu T."/>
            <person name="Ni P."/>
            <person name="Miao G."/>
            <person name="Wang J."/>
            <person name="Wang Q."/>
            <person name="Steinberg C.E."/>
            <person name="Wang H."/>
            <person name="Li N."/>
            <person name="Qian L."/>
            <person name="Zhang G."/>
            <person name="Li Y."/>
            <person name="Yang H."/>
            <person name="Liu X."/>
            <person name="Wang J."/>
            <person name="Yin Y."/>
            <person name="Wang J."/>
        </authorList>
    </citation>
    <scope>NUCLEOTIDE SEQUENCE [LARGE SCALE GENOMIC DNA]</scope>
    <source>
        <strain evidence="3">05x7-T-G4-1.051#20</strain>
    </source>
</reference>
<name>K1PT47_MAGGI</name>
<gene>
    <name evidence="3" type="ORF">CGI_10008222</name>
</gene>
<dbReference type="Gene3D" id="2.60.40.10">
    <property type="entry name" value="Immunoglobulins"/>
    <property type="match status" value="1"/>
</dbReference>
<dbReference type="HOGENOM" id="CLU_1027615_0_0_1"/>
<keyword evidence="2" id="KW-0677">Repeat</keyword>
<dbReference type="PANTHER" id="PTHR38537:SF16">
    <property type="entry name" value="CALPONIN-HOMOLOGY (CH) DOMAIN-CONTAINING PROTEIN"/>
    <property type="match status" value="1"/>
</dbReference>
<evidence type="ECO:0000256" key="1">
    <source>
        <dbReference type="ARBA" id="ARBA00009238"/>
    </source>
</evidence>
<accession>K1PT47</accession>
<dbReference type="InterPro" id="IPR017868">
    <property type="entry name" value="Filamin/ABP280_repeat-like"/>
</dbReference>
<dbReference type="SMART" id="SM00557">
    <property type="entry name" value="IG_FLMN"/>
    <property type="match status" value="1"/>
</dbReference>
<evidence type="ECO:0000313" key="3">
    <source>
        <dbReference type="EMBL" id="EKC19555.1"/>
    </source>
</evidence>
<dbReference type="InterPro" id="IPR013783">
    <property type="entry name" value="Ig-like_fold"/>
</dbReference>
<dbReference type="EMBL" id="JH816990">
    <property type="protein sequence ID" value="EKC19555.1"/>
    <property type="molecule type" value="Genomic_DNA"/>
</dbReference>
<sequence>MSCAECTSGELAVDWTCLKCGVCLHDKCIERHRANKAETTHSIIPKMDACMALVFQAPAGTSKESNPDKIEVHGPGIEPEGVLGEFDPTFNVKTQGAGPGRLGVNIRGPKGSFNVKMEKHTEDKTIIVCSYEANEPGDYVISVTWGDIEVRGSPFKRIFLIFFDGRVVEYVKDRKDTAKKPFCRTVGRLTAFQRIHFGVIQHRGNVIVLGGEIDNATLCSDLIMFDPSTTGCTKLRDTLPKPRLIDGCVKVAIQKKYLQTLKEDSPKSTRR</sequence>
<organism evidence="3">
    <name type="scientific">Magallana gigas</name>
    <name type="common">Pacific oyster</name>
    <name type="synonym">Crassostrea gigas</name>
    <dbReference type="NCBI Taxonomy" id="29159"/>
    <lineage>
        <taxon>Eukaryota</taxon>
        <taxon>Metazoa</taxon>
        <taxon>Spiralia</taxon>
        <taxon>Lophotrochozoa</taxon>
        <taxon>Mollusca</taxon>
        <taxon>Bivalvia</taxon>
        <taxon>Autobranchia</taxon>
        <taxon>Pteriomorphia</taxon>
        <taxon>Ostreida</taxon>
        <taxon>Ostreoidea</taxon>
        <taxon>Ostreidae</taxon>
        <taxon>Magallana</taxon>
    </lineage>
</organism>
<dbReference type="InterPro" id="IPR015915">
    <property type="entry name" value="Kelch-typ_b-propeller"/>
</dbReference>
<dbReference type="SUPFAM" id="SSF81296">
    <property type="entry name" value="E set domains"/>
    <property type="match status" value="1"/>
</dbReference>
<dbReference type="InterPro" id="IPR001298">
    <property type="entry name" value="Filamin/ABP280_rpt"/>
</dbReference>
<proteinExistence type="inferred from homology"/>
<dbReference type="GO" id="GO:0051015">
    <property type="term" value="F:actin filament binding"/>
    <property type="evidence" value="ECO:0007669"/>
    <property type="project" value="InterPro"/>
</dbReference>
<evidence type="ECO:0000256" key="2">
    <source>
        <dbReference type="ARBA" id="ARBA00022737"/>
    </source>
</evidence>
<dbReference type="SUPFAM" id="SSF117281">
    <property type="entry name" value="Kelch motif"/>
    <property type="match status" value="1"/>
</dbReference>